<dbReference type="OrthoDB" id="1757852at2"/>
<name>A0A1V4I4S1_9FIRM</name>
<evidence type="ECO:0000313" key="3">
    <source>
        <dbReference type="Proteomes" id="UP000190140"/>
    </source>
</evidence>
<dbReference type="RefSeq" id="WP_079413216.1">
    <property type="nucleotide sequence ID" value="NZ_MZGW01000009.1"/>
</dbReference>
<dbReference type="STRING" id="29349.CLOTH_17750"/>
<evidence type="ECO:0000313" key="2">
    <source>
        <dbReference type="EMBL" id="OPJ54963.1"/>
    </source>
</evidence>
<feature type="chain" id="PRO_5038524197" description="Lipoprotein" evidence="1">
    <location>
        <begin position="21"/>
        <end position="192"/>
    </location>
</feature>
<sequence>MKFKILALIMTMFVFLTGCAATDTGANVIVDENITEETNEVEEKEDTEKKSDTEIKEEYKEAIGIYFGIERNKAHINVLDVETDFNNFTIESSIKEKLEKMKSHRLLSLEFRAKDGLLKEVKEIESAKIRATFNGMADNNFGEFNVNGYVNVFQISEELKEKFHSMETGKEVMITIVPSETEGANLIVIQLH</sequence>
<dbReference type="Proteomes" id="UP000190140">
    <property type="component" value="Unassembled WGS sequence"/>
</dbReference>
<evidence type="ECO:0008006" key="4">
    <source>
        <dbReference type="Google" id="ProtNLM"/>
    </source>
</evidence>
<accession>A0A1V4I4S1</accession>
<proteinExistence type="predicted"/>
<keyword evidence="3" id="KW-1185">Reference proteome</keyword>
<gene>
    <name evidence="2" type="ORF">CLOTH_17750</name>
</gene>
<feature type="signal peptide" evidence="1">
    <location>
        <begin position="1"/>
        <end position="20"/>
    </location>
</feature>
<dbReference type="EMBL" id="MZGW01000009">
    <property type="protein sequence ID" value="OPJ54963.1"/>
    <property type="molecule type" value="Genomic_DNA"/>
</dbReference>
<dbReference type="PROSITE" id="PS51257">
    <property type="entry name" value="PROKAR_LIPOPROTEIN"/>
    <property type="match status" value="1"/>
</dbReference>
<organism evidence="2 3">
    <name type="scientific">Alkalithermobacter paradoxus</name>
    <dbReference type="NCBI Taxonomy" id="29349"/>
    <lineage>
        <taxon>Bacteria</taxon>
        <taxon>Bacillati</taxon>
        <taxon>Bacillota</taxon>
        <taxon>Clostridia</taxon>
        <taxon>Peptostreptococcales</taxon>
        <taxon>Tepidibacteraceae</taxon>
        <taxon>Alkalithermobacter</taxon>
    </lineage>
</organism>
<keyword evidence="1" id="KW-0732">Signal</keyword>
<reference evidence="2 3" key="1">
    <citation type="submission" date="2017-03" db="EMBL/GenBank/DDBJ databases">
        <title>Genome sequence of Clostridium thermoalcaliphilum DSM 7309.</title>
        <authorList>
            <person name="Poehlein A."/>
            <person name="Daniel R."/>
        </authorList>
    </citation>
    <scope>NUCLEOTIDE SEQUENCE [LARGE SCALE GENOMIC DNA]</scope>
    <source>
        <strain evidence="2 3">DSM 7309</strain>
    </source>
</reference>
<dbReference type="AlphaFoldDB" id="A0A1V4I4S1"/>
<protein>
    <recommendedName>
        <fullName evidence="4">Lipoprotein</fullName>
    </recommendedName>
</protein>
<comment type="caution">
    <text evidence="2">The sequence shown here is derived from an EMBL/GenBank/DDBJ whole genome shotgun (WGS) entry which is preliminary data.</text>
</comment>
<evidence type="ECO:0000256" key="1">
    <source>
        <dbReference type="SAM" id="SignalP"/>
    </source>
</evidence>